<evidence type="ECO:0000313" key="4">
    <source>
        <dbReference type="EMBL" id="MBW0570116.1"/>
    </source>
</evidence>
<feature type="non-terminal residue" evidence="4">
    <location>
        <position position="1"/>
    </location>
</feature>
<dbReference type="PANTHER" id="PTHR15081:SF1">
    <property type="entry name" value="NUCLEAR AUTOANTIGENIC SPERM PROTEIN"/>
    <property type="match status" value="1"/>
</dbReference>
<feature type="compositionally biased region" description="Basic and acidic residues" evidence="3">
    <location>
        <begin position="325"/>
        <end position="335"/>
    </location>
</feature>
<dbReference type="GO" id="GO:0006335">
    <property type="term" value="P:DNA replication-dependent chromatin assembly"/>
    <property type="evidence" value="ECO:0007669"/>
    <property type="project" value="TreeGrafter"/>
</dbReference>
<evidence type="ECO:0000256" key="3">
    <source>
        <dbReference type="SAM" id="MobiDB-lite"/>
    </source>
</evidence>
<dbReference type="AlphaFoldDB" id="A0A9Q3JY01"/>
<dbReference type="InterPro" id="IPR011990">
    <property type="entry name" value="TPR-like_helical_dom_sf"/>
</dbReference>
<dbReference type="GO" id="GO:0005654">
    <property type="term" value="C:nucleoplasm"/>
    <property type="evidence" value="ECO:0007669"/>
    <property type="project" value="TreeGrafter"/>
</dbReference>
<gene>
    <name evidence="4" type="ORF">O181_109831</name>
</gene>
<feature type="compositionally biased region" description="Low complexity" evidence="3">
    <location>
        <begin position="117"/>
        <end position="134"/>
    </location>
</feature>
<sequence>NSKVNETENENEEILQDFDKDSIEIDLAAGARAFAFKNFPIATDCFSKACEKLDHLYGNQHPALIDAYISYGKALLHNAISLSNVLSQANNPINDSDGIEEISNGHPLDQSTNQLASQSSSIKPTPASSSKTPACTTINPKNPHIHFSGDSSDEDDTEENHPQADEHEPAEEAVTAEEELESAFQVLENARQSLQTQIDSPTDKLSSQELKKLKIKLTTVHELLAEVHQESEQFESAVESYINSLEVKQSAVDDFSPGSIAENHLMIALALELIPDNAGSLEKAVDHVDQAIDLMKRHLVNLETKLEKFELTVSPLDKTSSPESSQKKDHESLTTEIEEVKSLISELESKKEELKTIAQPPPMTEKDKALQAYLASVNPSIIDVNGKMIVNDLSNLVKKRQRPNEGVCEKPLSSKEELTEDGQSQTKKLKAES</sequence>
<organism evidence="4 5">
    <name type="scientific">Austropuccinia psidii MF-1</name>
    <dbReference type="NCBI Taxonomy" id="1389203"/>
    <lineage>
        <taxon>Eukaryota</taxon>
        <taxon>Fungi</taxon>
        <taxon>Dikarya</taxon>
        <taxon>Basidiomycota</taxon>
        <taxon>Pucciniomycotina</taxon>
        <taxon>Pucciniomycetes</taxon>
        <taxon>Pucciniales</taxon>
        <taxon>Sphaerophragmiaceae</taxon>
        <taxon>Austropuccinia</taxon>
    </lineage>
</organism>
<dbReference type="PANTHER" id="PTHR15081">
    <property type="entry name" value="NUCLEAR AUTOANTIGENIC SPERM PROTEIN NASP -RELATED"/>
    <property type="match status" value="1"/>
</dbReference>
<feature type="compositionally biased region" description="Acidic residues" evidence="3">
    <location>
        <begin position="168"/>
        <end position="178"/>
    </location>
</feature>
<feature type="region of interest" description="Disordered" evidence="3">
    <location>
        <begin position="96"/>
        <end position="178"/>
    </location>
</feature>
<dbReference type="Gene3D" id="1.25.40.10">
    <property type="entry name" value="Tetratricopeptide repeat domain"/>
    <property type="match status" value="1"/>
</dbReference>
<dbReference type="EMBL" id="AVOT02085659">
    <property type="protein sequence ID" value="MBW0570116.1"/>
    <property type="molecule type" value="Genomic_DNA"/>
</dbReference>
<name>A0A9Q3JY01_9BASI</name>
<evidence type="ECO:0008006" key="6">
    <source>
        <dbReference type="Google" id="ProtNLM"/>
    </source>
</evidence>
<accession>A0A9Q3JY01</accession>
<dbReference type="GO" id="GO:0042393">
    <property type="term" value="F:histone binding"/>
    <property type="evidence" value="ECO:0007669"/>
    <property type="project" value="TreeGrafter"/>
</dbReference>
<reference evidence="4" key="1">
    <citation type="submission" date="2021-03" db="EMBL/GenBank/DDBJ databases">
        <title>Draft genome sequence of rust myrtle Austropuccinia psidii MF-1, a brazilian biotype.</title>
        <authorList>
            <person name="Quecine M.C."/>
            <person name="Pachon D.M.R."/>
            <person name="Bonatelli M.L."/>
            <person name="Correr F.H."/>
            <person name="Franceschini L.M."/>
            <person name="Leite T.F."/>
            <person name="Margarido G.R.A."/>
            <person name="Almeida C.A."/>
            <person name="Ferrarezi J.A."/>
            <person name="Labate C.A."/>
        </authorList>
    </citation>
    <scope>NUCLEOTIDE SEQUENCE</scope>
    <source>
        <strain evidence="4">MF-1</strain>
    </source>
</reference>
<comment type="caution">
    <text evidence="4">The sequence shown here is derived from an EMBL/GenBank/DDBJ whole genome shotgun (WGS) entry which is preliminary data.</text>
</comment>
<keyword evidence="5" id="KW-1185">Reference proteome</keyword>
<keyword evidence="1" id="KW-0677">Repeat</keyword>
<dbReference type="InterPro" id="IPR051730">
    <property type="entry name" value="NASP-like"/>
</dbReference>
<dbReference type="SUPFAM" id="SSF48452">
    <property type="entry name" value="TPR-like"/>
    <property type="match status" value="1"/>
</dbReference>
<dbReference type="OrthoDB" id="2505766at2759"/>
<dbReference type="GO" id="GO:0034080">
    <property type="term" value="P:CENP-A containing chromatin assembly"/>
    <property type="evidence" value="ECO:0007669"/>
    <property type="project" value="TreeGrafter"/>
</dbReference>
<proteinExistence type="predicted"/>
<feature type="region of interest" description="Disordered" evidence="3">
    <location>
        <begin position="315"/>
        <end position="335"/>
    </location>
</feature>
<evidence type="ECO:0000256" key="2">
    <source>
        <dbReference type="ARBA" id="ARBA00022803"/>
    </source>
</evidence>
<feature type="region of interest" description="Disordered" evidence="3">
    <location>
        <begin position="400"/>
        <end position="433"/>
    </location>
</feature>
<protein>
    <recommendedName>
        <fullName evidence="6">Tetratricopeptide SHNi-TPR domain-containing protein</fullName>
    </recommendedName>
</protein>
<evidence type="ECO:0000256" key="1">
    <source>
        <dbReference type="ARBA" id="ARBA00022737"/>
    </source>
</evidence>
<keyword evidence="2" id="KW-0802">TPR repeat</keyword>
<evidence type="ECO:0000313" key="5">
    <source>
        <dbReference type="Proteomes" id="UP000765509"/>
    </source>
</evidence>
<dbReference type="Proteomes" id="UP000765509">
    <property type="component" value="Unassembled WGS sequence"/>
</dbReference>